<reference evidence="14" key="1">
    <citation type="journal article" date="2024" name="Toxins">
        <title>Genome Sequence Analysis of Native Xenorhabdus Strains Isolated from Entomopathogenic Nematodes in Argentina.</title>
        <authorList>
            <person name="Palma L."/>
            <person name="Frizzo L."/>
            <person name="Kaiser S."/>
            <person name="Berry C."/>
            <person name="Caballero P."/>
            <person name="Bode H.B."/>
            <person name="Del Valle E.E."/>
        </authorList>
    </citation>
    <scope>NUCLEOTIDE SEQUENCE [LARGE SCALE GENOMIC DNA]</scope>
    <source>
        <strain evidence="14">12</strain>
    </source>
</reference>
<keyword evidence="7 12" id="KW-0865">Zymogen</keyword>
<evidence type="ECO:0000256" key="1">
    <source>
        <dbReference type="ARBA" id="ARBA00005189"/>
    </source>
</evidence>
<comment type="function">
    <text evidence="12">Catalyzes the formation of phosphatidylethanolamine (PtdEtn) from phosphatidylserine (PtdSer).</text>
</comment>
<comment type="caution">
    <text evidence="13">The sequence shown here is derived from an EMBL/GenBank/DDBJ whole genome shotgun (WGS) entry which is preliminary data.</text>
</comment>
<dbReference type="PANTHER" id="PTHR10067">
    <property type="entry name" value="PHOSPHATIDYLSERINE DECARBOXYLASE"/>
    <property type="match status" value="1"/>
</dbReference>
<feature type="site" description="Cleavage (non-hydrolytic); by autocatalysis" evidence="12">
    <location>
        <begin position="273"/>
        <end position="274"/>
    </location>
</feature>
<dbReference type="EMBL" id="VCDN01000092">
    <property type="protein sequence ID" value="MDX7989051.1"/>
    <property type="molecule type" value="Genomic_DNA"/>
</dbReference>
<keyword evidence="4 12" id="KW-0210">Decarboxylase</keyword>
<feature type="chain" id="PRO_5044915496" description="Phosphatidylserine decarboxylase beta chain" evidence="12">
    <location>
        <begin position="1"/>
        <end position="273"/>
    </location>
</feature>
<evidence type="ECO:0000313" key="14">
    <source>
        <dbReference type="Proteomes" id="UP001271890"/>
    </source>
</evidence>
<comment type="PTM">
    <text evidence="12">Is synthesized initially as an inactive proenzyme. Formation of the active enzyme involves a self-maturation process in which the active site pyruvoyl group is generated from an internal serine residue via an autocatalytic post-translational modification. Two non-identical subunits are generated from the proenzyme in this reaction, and the pyruvate is formed at the N-terminus of the alpha chain, which is derived from the carboxyl end of the proenzyme. The autoendoproteolytic cleavage occurs by a canonical serine protease mechanism, in which the side chain hydroxyl group of the serine supplies its oxygen atom to form the C-terminus of the beta chain, while the remainder of the serine residue undergoes an oxidative deamination to produce ammonia and the pyruvoyl prosthetic group on the alpha chain. During this reaction, the Ser that is part of the protease active site of the proenzyme becomes the pyruvoyl prosthetic group, which constitutes an essential element of the active site of the mature decarboxylase.</text>
</comment>
<feature type="active site" description="Charge relay system; for autoendoproteolytic cleavage activity" evidence="12">
    <location>
        <position position="167"/>
    </location>
</feature>
<keyword evidence="10 12" id="KW-1208">Phospholipid metabolism</keyword>
<evidence type="ECO:0000256" key="7">
    <source>
        <dbReference type="ARBA" id="ARBA00023145"/>
    </source>
</evidence>
<comment type="pathway">
    <text evidence="12">Phospholipid metabolism; phosphatidylethanolamine biosynthesis; phosphatidylethanolamine from CDP-diacylglycerol: step 2/2.</text>
</comment>
<feature type="active site" description="Charge relay system; for autoendoproteolytic cleavage activity" evidence="12">
    <location>
        <position position="110"/>
    </location>
</feature>
<evidence type="ECO:0000313" key="13">
    <source>
        <dbReference type="EMBL" id="MDX7989051.1"/>
    </source>
</evidence>
<evidence type="ECO:0000256" key="2">
    <source>
        <dbReference type="ARBA" id="ARBA00022475"/>
    </source>
</evidence>
<keyword evidence="6 12" id="KW-0472">Membrane</keyword>
<keyword evidence="9 12" id="KW-0456">Lyase</keyword>
<dbReference type="HAMAP" id="MF_00662">
    <property type="entry name" value="PS_decarb_PSD_B_type1"/>
    <property type="match status" value="1"/>
</dbReference>
<gene>
    <name evidence="12 13" type="primary">psd</name>
    <name evidence="13" type="ORF">FE392_17330</name>
</gene>
<keyword evidence="3 12" id="KW-0444">Lipid biosynthesis</keyword>
<evidence type="ECO:0000256" key="3">
    <source>
        <dbReference type="ARBA" id="ARBA00022516"/>
    </source>
</evidence>
<feature type="modified residue" description="Pyruvic acid (Ser); by autocatalysis" evidence="12">
    <location>
        <position position="274"/>
    </location>
</feature>
<feature type="active site" description="Charge relay system; for autoendoproteolytic cleavage activity" evidence="12">
    <location>
        <position position="274"/>
    </location>
</feature>
<dbReference type="InterPro" id="IPR033177">
    <property type="entry name" value="PSD-B"/>
</dbReference>
<comment type="similarity">
    <text evidence="12">Belongs to the phosphatidylserine decarboxylase family. PSD-B subfamily. Prokaryotic type I sub-subfamily.</text>
</comment>
<dbReference type="InterPro" id="IPR033178">
    <property type="entry name" value="PSD_type1_pro"/>
</dbReference>
<keyword evidence="11 12" id="KW-0670">Pyruvate</keyword>
<comment type="subunit">
    <text evidence="12">Heterodimer of a large membrane-associated beta subunit and a small pyruvoyl-containing alpha subunit.</text>
</comment>
<dbReference type="EC" id="4.1.1.65" evidence="12"/>
<organism evidence="13 14">
    <name type="scientific">Xenorhabdus santafensis</name>
    <dbReference type="NCBI Taxonomy" id="2582833"/>
    <lineage>
        <taxon>Bacteria</taxon>
        <taxon>Pseudomonadati</taxon>
        <taxon>Pseudomonadota</taxon>
        <taxon>Gammaproteobacteria</taxon>
        <taxon>Enterobacterales</taxon>
        <taxon>Morganellaceae</taxon>
        <taxon>Xenorhabdus</taxon>
    </lineage>
</organism>
<dbReference type="InterPro" id="IPR003817">
    <property type="entry name" value="PS_Dcarbxylase"/>
</dbReference>
<evidence type="ECO:0000256" key="9">
    <source>
        <dbReference type="ARBA" id="ARBA00023239"/>
    </source>
</evidence>
<sequence>MAGTIVDFCPICQEKVKEVDVLDNIKIKLQYLLPKQCITNLAGWFANKKAGWLTQLAIKAFAKAYKVDMNEAKDPSFTAYSTFNEFFVRPLKEETRPIVDGAHQLALPADGVVSQLGAIREDQIIQAKGHYYTVEALLAGQHQMAKQFCNGQFITTYLSPKDYHRVHMPCDGVLKEMIYVPGDLFSVNLLTAANVPNLFARNERIICLFDTAFGPMVQILVGATIVGSIETVWSGCVTPPREGIIKRWTYPSEGQEGAVSLKKGEEMGLFKLGSTVINLFASNQINFANNLYSGSQTRMGGLMAQSVTDEETAINIDETVNE</sequence>
<evidence type="ECO:0000256" key="6">
    <source>
        <dbReference type="ARBA" id="ARBA00023136"/>
    </source>
</evidence>
<comment type="catalytic activity">
    <reaction evidence="12">
        <text>a 1,2-diacyl-sn-glycero-3-phospho-L-serine + H(+) = a 1,2-diacyl-sn-glycero-3-phosphoethanolamine + CO2</text>
        <dbReference type="Rhea" id="RHEA:20828"/>
        <dbReference type="ChEBI" id="CHEBI:15378"/>
        <dbReference type="ChEBI" id="CHEBI:16526"/>
        <dbReference type="ChEBI" id="CHEBI:57262"/>
        <dbReference type="ChEBI" id="CHEBI:64612"/>
        <dbReference type="EC" id="4.1.1.65"/>
    </reaction>
</comment>
<accession>A0ABU4SEA8</accession>
<proteinExistence type="inferred from homology"/>
<comment type="cofactor">
    <cofactor evidence="12">
        <name>pyruvate</name>
        <dbReference type="ChEBI" id="CHEBI:15361"/>
    </cofactor>
    <text evidence="12">Binds 1 pyruvoyl group covalently per subunit.</text>
</comment>
<keyword evidence="8 12" id="KW-0594">Phospholipid biosynthesis</keyword>
<keyword evidence="14" id="KW-1185">Reference proteome</keyword>
<dbReference type="Proteomes" id="UP001271890">
    <property type="component" value="Unassembled WGS sequence"/>
</dbReference>
<evidence type="ECO:0000256" key="12">
    <source>
        <dbReference type="HAMAP-Rule" id="MF_00662"/>
    </source>
</evidence>
<keyword evidence="2 12" id="KW-1003">Cell membrane</keyword>
<feature type="active site" description="Schiff-base intermediate with substrate; via pyruvic acid; for decarboxylase activity" evidence="12">
    <location>
        <position position="274"/>
    </location>
</feature>
<comment type="subcellular location">
    <subcellularLocation>
        <location evidence="12">Cell membrane</location>
        <topology evidence="12">Peripheral membrane protein</topology>
    </subcellularLocation>
</comment>
<keyword evidence="5 12" id="KW-0443">Lipid metabolism</keyword>
<evidence type="ECO:0000256" key="11">
    <source>
        <dbReference type="ARBA" id="ARBA00023317"/>
    </source>
</evidence>
<name>A0ABU4SEA8_9GAMM</name>
<evidence type="ECO:0000256" key="4">
    <source>
        <dbReference type="ARBA" id="ARBA00022793"/>
    </source>
</evidence>
<protein>
    <recommendedName>
        <fullName evidence="12">Phosphatidylserine decarboxylase proenzyme</fullName>
        <ecNumber evidence="12">4.1.1.65</ecNumber>
    </recommendedName>
    <component>
        <recommendedName>
            <fullName evidence="12">Phosphatidylserine decarboxylase alpha chain</fullName>
        </recommendedName>
    </component>
    <component>
        <recommendedName>
            <fullName evidence="12">Phosphatidylserine decarboxylase beta chain</fullName>
        </recommendedName>
    </component>
</protein>
<evidence type="ECO:0000256" key="10">
    <source>
        <dbReference type="ARBA" id="ARBA00023264"/>
    </source>
</evidence>
<dbReference type="NCBIfam" id="TIGR00163">
    <property type="entry name" value="PS_decarb"/>
    <property type="match status" value="1"/>
</dbReference>
<feature type="chain" id="PRO_5044915497" description="Phosphatidylserine decarboxylase alpha chain" evidence="12">
    <location>
        <begin position="274"/>
        <end position="322"/>
    </location>
</feature>
<dbReference type="GO" id="GO:0004609">
    <property type="term" value="F:phosphatidylserine decarboxylase activity"/>
    <property type="evidence" value="ECO:0007669"/>
    <property type="project" value="UniProtKB-EC"/>
</dbReference>
<comment type="pathway">
    <text evidence="1">Lipid metabolism.</text>
</comment>
<dbReference type="PANTHER" id="PTHR10067:SF6">
    <property type="entry name" value="PHOSPHATIDYLSERINE DECARBOXYLASE PROENZYME, MITOCHONDRIAL"/>
    <property type="match status" value="1"/>
</dbReference>
<evidence type="ECO:0000256" key="8">
    <source>
        <dbReference type="ARBA" id="ARBA00023209"/>
    </source>
</evidence>
<dbReference type="Pfam" id="PF02666">
    <property type="entry name" value="PS_Dcarbxylase"/>
    <property type="match status" value="1"/>
</dbReference>
<evidence type="ECO:0000256" key="5">
    <source>
        <dbReference type="ARBA" id="ARBA00023098"/>
    </source>
</evidence>